<organism evidence="1 2">
    <name type="scientific">Candidatus Woesebacteria bacterium RIFCSPHIGHO2_01_FULL_39_28</name>
    <dbReference type="NCBI Taxonomy" id="1802496"/>
    <lineage>
        <taxon>Bacteria</taxon>
        <taxon>Candidatus Woeseibacteriota</taxon>
    </lineage>
</organism>
<evidence type="ECO:0000313" key="2">
    <source>
        <dbReference type="Proteomes" id="UP000178851"/>
    </source>
</evidence>
<comment type="caution">
    <text evidence="1">The sequence shown here is derived from an EMBL/GenBank/DDBJ whole genome shotgun (WGS) entry which is preliminary data.</text>
</comment>
<dbReference type="AlphaFoldDB" id="A0A1F7YGP7"/>
<protein>
    <submittedName>
        <fullName evidence="1">Uncharacterized protein</fullName>
    </submittedName>
</protein>
<dbReference type="Pfam" id="PF18924">
    <property type="entry name" value="DUF5674"/>
    <property type="match status" value="1"/>
</dbReference>
<evidence type="ECO:0000313" key="1">
    <source>
        <dbReference type="EMBL" id="OGM25778.1"/>
    </source>
</evidence>
<name>A0A1F7YGP7_9BACT</name>
<reference evidence="1 2" key="1">
    <citation type="journal article" date="2016" name="Nat. Commun.">
        <title>Thousands of microbial genomes shed light on interconnected biogeochemical processes in an aquifer system.</title>
        <authorList>
            <person name="Anantharaman K."/>
            <person name="Brown C.T."/>
            <person name="Hug L.A."/>
            <person name="Sharon I."/>
            <person name="Castelle C.J."/>
            <person name="Probst A.J."/>
            <person name="Thomas B.C."/>
            <person name="Singh A."/>
            <person name="Wilkins M.J."/>
            <person name="Karaoz U."/>
            <person name="Brodie E.L."/>
            <person name="Williams K.H."/>
            <person name="Hubbard S.S."/>
            <person name="Banfield J.F."/>
        </authorList>
    </citation>
    <scope>NUCLEOTIDE SEQUENCE [LARGE SCALE GENOMIC DNA]</scope>
</reference>
<dbReference type="InterPro" id="IPR043731">
    <property type="entry name" value="DUF5674"/>
</dbReference>
<gene>
    <name evidence="1" type="ORF">A2627_01710</name>
</gene>
<dbReference type="Proteomes" id="UP000178851">
    <property type="component" value="Unassembled WGS sequence"/>
</dbReference>
<dbReference type="EMBL" id="MGGI01000020">
    <property type="protein sequence ID" value="OGM25778.1"/>
    <property type="molecule type" value="Genomic_DNA"/>
</dbReference>
<accession>A0A1F7YGP7</accession>
<proteinExistence type="predicted"/>
<sequence length="109" mass="12793">MMFIVRKKTSKKELTKLAEHFKGYIKVVVDMKKEILAAGADRHFDEEQVLFNEGSLQENLWGGGYDLETEEIDYNSIINLRPSQDNPSRDILSKDLRQKFDKIIRKLFE</sequence>